<accession>A0A8H7SXH8</accession>
<keyword evidence="3" id="KW-0560">Oxidoreductase</keyword>
<comment type="caution">
    <text evidence="5">The sequence shown here is derived from an EMBL/GenBank/DDBJ whole genome shotgun (WGS) entry which is preliminary data.</text>
</comment>
<dbReference type="CDD" id="cd05325">
    <property type="entry name" value="carb_red_sniffer_like_SDR_c"/>
    <property type="match status" value="1"/>
</dbReference>
<dbReference type="AlphaFoldDB" id="A0A8H7SXH8"/>
<evidence type="ECO:0000256" key="2">
    <source>
        <dbReference type="ARBA" id="ARBA00022857"/>
    </source>
</evidence>
<dbReference type="PRINTS" id="PR00080">
    <property type="entry name" value="SDRFAMILY"/>
</dbReference>
<dbReference type="EMBL" id="JAEPRE010000020">
    <property type="protein sequence ID" value="KAG2236238.1"/>
    <property type="molecule type" value="Genomic_DNA"/>
</dbReference>
<organism evidence="5 6">
    <name type="scientific">Thamnidium elegans</name>
    <dbReference type="NCBI Taxonomy" id="101142"/>
    <lineage>
        <taxon>Eukaryota</taxon>
        <taxon>Fungi</taxon>
        <taxon>Fungi incertae sedis</taxon>
        <taxon>Mucoromycota</taxon>
        <taxon>Mucoromycotina</taxon>
        <taxon>Mucoromycetes</taxon>
        <taxon>Mucorales</taxon>
        <taxon>Mucorineae</taxon>
        <taxon>Mucoraceae</taxon>
        <taxon>Thamnidium</taxon>
    </lineage>
</organism>
<evidence type="ECO:0000313" key="5">
    <source>
        <dbReference type="EMBL" id="KAG2236238.1"/>
    </source>
</evidence>
<dbReference type="GO" id="GO:0016491">
    <property type="term" value="F:oxidoreductase activity"/>
    <property type="evidence" value="ECO:0007669"/>
    <property type="project" value="UniProtKB-KW"/>
</dbReference>
<dbReference type="PANTHER" id="PTHR43544:SF7">
    <property type="entry name" value="NADB-LER2"/>
    <property type="match status" value="1"/>
</dbReference>
<comment type="similarity">
    <text evidence="1 4">Belongs to the short-chain dehydrogenases/reductases (SDR) family.</text>
</comment>
<evidence type="ECO:0008006" key="7">
    <source>
        <dbReference type="Google" id="ProtNLM"/>
    </source>
</evidence>
<dbReference type="SUPFAM" id="SSF51735">
    <property type="entry name" value="NAD(P)-binding Rossmann-fold domains"/>
    <property type="match status" value="1"/>
</dbReference>
<dbReference type="InterPro" id="IPR036291">
    <property type="entry name" value="NAD(P)-bd_dom_sf"/>
</dbReference>
<dbReference type="GO" id="GO:0005737">
    <property type="term" value="C:cytoplasm"/>
    <property type="evidence" value="ECO:0007669"/>
    <property type="project" value="TreeGrafter"/>
</dbReference>
<dbReference type="PRINTS" id="PR00081">
    <property type="entry name" value="GDHRDH"/>
</dbReference>
<dbReference type="Pfam" id="PF00106">
    <property type="entry name" value="adh_short"/>
    <property type="match status" value="1"/>
</dbReference>
<protein>
    <recommendedName>
        <fullName evidence="7">C-factor</fullName>
    </recommendedName>
</protein>
<keyword evidence="6" id="KW-1185">Reference proteome</keyword>
<evidence type="ECO:0000256" key="3">
    <source>
        <dbReference type="ARBA" id="ARBA00023002"/>
    </source>
</evidence>
<dbReference type="Proteomes" id="UP000613177">
    <property type="component" value="Unassembled WGS sequence"/>
</dbReference>
<dbReference type="InterPro" id="IPR002347">
    <property type="entry name" value="SDR_fam"/>
</dbReference>
<evidence type="ECO:0000256" key="1">
    <source>
        <dbReference type="ARBA" id="ARBA00006484"/>
    </source>
</evidence>
<dbReference type="Gene3D" id="3.40.50.720">
    <property type="entry name" value="NAD(P)-binding Rossmann-like Domain"/>
    <property type="match status" value="1"/>
</dbReference>
<evidence type="ECO:0000313" key="6">
    <source>
        <dbReference type="Proteomes" id="UP000613177"/>
    </source>
</evidence>
<sequence>MTLTYIITGASRGLGLEFVRQVSSQGHTVYALARNPESSKGLQNLIDGKNVFAVKLDANSEQSIKEAFDKINKVVPEGIDILINNAGIGCDASVNVENATKQEYMRIFETNVCGVSDVTQAFLPLLRKRDTKKILNISSVLGSISTTETANPASVKPPYCVSKAALNMLTKMFANHLADEKFIVYASHPGWVKTDMGGDNAPVEQVDSIAGMLKVLDSVTAKDNGEYYNYTGEKFTW</sequence>
<evidence type="ECO:0000256" key="4">
    <source>
        <dbReference type="RuleBase" id="RU000363"/>
    </source>
</evidence>
<name>A0A8H7SXH8_9FUNG</name>
<keyword evidence="2" id="KW-0521">NADP</keyword>
<gene>
    <name evidence="5" type="ORF">INT48_008598</name>
</gene>
<dbReference type="InterPro" id="IPR051468">
    <property type="entry name" value="Fungal_SecMetab_SDRs"/>
</dbReference>
<proteinExistence type="inferred from homology"/>
<reference evidence="5" key="1">
    <citation type="submission" date="2021-01" db="EMBL/GenBank/DDBJ databases">
        <title>Metabolic potential, ecology and presence of endohyphal bacteria is reflected in genomic diversity of Mucoromycotina.</title>
        <authorList>
            <person name="Muszewska A."/>
            <person name="Okrasinska A."/>
            <person name="Steczkiewicz K."/>
            <person name="Drgas O."/>
            <person name="Orlowska M."/>
            <person name="Perlinska-Lenart U."/>
            <person name="Aleksandrzak-Piekarczyk T."/>
            <person name="Szatraj K."/>
            <person name="Zielenkiewicz U."/>
            <person name="Pilsyk S."/>
            <person name="Malc E."/>
            <person name="Mieczkowski P."/>
            <person name="Kruszewska J.S."/>
            <person name="Biernat P."/>
            <person name="Pawlowska J."/>
        </authorList>
    </citation>
    <scope>NUCLEOTIDE SEQUENCE</scope>
    <source>
        <strain evidence="5">WA0000018081</strain>
    </source>
</reference>
<dbReference type="PANTHER" id="PTHR43544">
    <property type="entry name" value="SHORT-CHAIN DEHYDROGENASE/REDUCTASE"/>
    <property type="match status" value="1"/>
</dbReference>